<reference evidence="1" key="1">
    <citation type="submission" date="2025-08" db="UniProtKB">
        <authorList>
            <consortium name="RefSeq"/>
        </authorList>
    </citation>
    <scope>IDENTIFICATION</scope>
    <source>
        <tissue evidence="1">Whole insect</tissue>
    </source>
</reference>
<proteinExistence type="predicted"/>
<dbReference type="InterPro" id="IPR052055">
    <property type="entry name" value="Hepadnavirus_pol/RT"/>
</dbReference>
<dbReference type="PANTHER" id="PTHR33050:SF7">
    <property type="entry name" value="RIBONUCLEASE H"/>
    <property type="match status" value="1"/>
</dbReference>
<dbReference type="SUPFAM" id="SSF56672">
    <property type="entry name" value="DNA/RNA polymerases"/>
    <property type="match status" value="1"/>
</dbReference>
<dbReference type="InterPro" id="IPR043128">
    <property type="entry name" value="Rev_trsase/Diguanyl_cyclase"/>
</dbReference>
<sequence>MVLTYIRGMVIPSVKKRKQTNVASEDKRSTKEVRIITNLINKLMLSGAISIVDHSDDQYISKVFAIPKSDGSYRLILNLNKFRFVENPHFKIEGNKVVVRLIFQGCFMSKIDLRYAYHLINQTKTNITSTNVCTYLGFTLDSNNLTVTLPNSKKLKILKMLQYFLRLPECKIRKFAKNFGTLVSACPAIKFAFLHIKLFERHKYLALI</sequence>
<dbReference type="InterPro" id="IPR043502">
    <property type="entry name" value="DNA/RNA_pol_sf"/>
</dbReference>
<protein>
    <submittedName>
        <fullName evidence="1">Uncharacterized protein LOC114348484</fullName>
    </submittedName>
</protein>
<dbReference type="Gene3D" id="3.30.70.270">
    <property type="match status" value="1"/>
</dbReference>
<dbReference type="PANTHER" id="PTHR33050">
    <property type="entry name" value="REVERSE TRANSCRIPTASE DOMAIN-CONTAINING PROTEIN"/>
    <property type="match status" value="1"/>
</dbReference>
<evidence type="ECO:0000313" key="1">
    <source>
        <dbReference type="RefSeq" id="XP_028154847.1"/>
    </source>
</evidence>
<gene>
    <name evidence="1" type="primary">LOC114348484</name>
</gene>
<name>A0A6P7H8D8_DIAVI</name>
<dbReference type="RefSeq" id="XP_028154847.1">
    <property type="nucleotide sequence ID" value="XM_028299046.1"/>
</dbReference>
<dbReference type="GO" id="GO:0071897">
    <property type="term" value="P:DNA biosynthetic process"/>
    <property type="evidence" value="ECO:0007669"/>
    <property type="project" value="UniProtKB-ARBA"/>
</dbReference>
<dbReference type="AlphaFoldDB" id="A0A6P7H8D8"/>
<organism evidence="1">
    <name type="scientific">Diabrotica virgifera virgifera</name>
    <name type="common">western corn rootworm</name>
    <dbReference type="NCBI Taxonomy" id="50390"/>
    <lineage>
        <taxon>Eukaryota</taxon>
        <taxon>Metazoa</taxon>
        <taxon>Ecdysozoa</taxon>
        <taxon>Arthropoda</taxon>
        <taxon>Hexapoda</taxon>
        <taxon>Insecta</taxon>
        <taxon>Pterygota</taxon>
        <taxon>Neoptera</taxon>
        <taxon>Endopterygota</taxon>
        <taxon>Coleoptera</taxon>
        <taxon>Polyphaga</taxon>
        <taxon>Cucujiformia</taxon>
        <taxon>Chrysomeloidea</taxon>
        <taxon>Chrysomelidae</taxon>
        <taxon>Galerucinae</taxon>
        <taxon>Diabroticina</taxon>
        <taxon>Diabroticites</taxon>
        <taxon>Diabrotica</taxon>
    </lineage>
</organism>
<accession>A0A6P7H8D8</accession>
<dbReference type="InParanoid" id="A0A6P7H8D8"/>
<dbReference type="Gene3D" id="3.10.10.10">
    <property type="entry name" value="HIV Type 1 Reverse Transcriptase, subunit A, domain 1"/>
    <property type="match status" value="1"/>
</dbReference>